<dbReference type="GeneID" id="89979510"/>
<comment type="caution">
    <text evidence="7">The sequence shown here is derived from an EMBL/GenBank/DDBJ whole genome shotgun (WGS) entry which is preliminary data.</text>
</comment>
<feature type="compositionally biased region" description="Polar residues" evidence="5">
    <location>
        <begin position="211"/>
        <end position="223"/>
    </location>
</feature>
<evidence type="ECO:0000256" key="4">
    <source>
        <dbReference type="PROSITE-ProRule" id="PRU00723"/>
    </source>
</evidence>
<evidence type="ECO:0000256" key="2">
    <source>
        <dbReference type="ARBA" id="ARBA00022771"/>
    </source>
</evidence>
<feature type="region of interest" description="Disordered" evidence="5">
    <location>
        <begin position="562"/>
        <end position="620"/>
    </location>
</feature>
<accession>A0AAV9MSD1</accession>
<evidence type="ECO:0000256" key="3">
    <source>
        <dbReference type="ARBA" id="ARBA00022833"/>
    </source>
</evidence>
<protein>
    <recommendedName>
        <fullName evidence="6">C3H1-type domain-containing protein</fullName>
    </recommendedName>
</protein>
<dbReference type="AlphaFoldDB" id="A0AAV9MSD1"/>
<dbReference type="Gene3D" id="4.10.1000.10">
    <property type="entry name" value="Zinc finger, CCCH-type"/>
    <property type="match status" value="1"/>
</dbReference>
<name>A0AAV9MSD1_9EURO</name>
<proteinExistence type="predicted"/>
<feature type="compositionally biased region" description="Basic and acidic residues" evidence="5">
    <location>
        <begin position="444"/>
        <end position="460"/>
    </location>
</feature>
<sequence length="652" mass="70926">MSALYSFMLDRFNAGDYDSTLVSNILKFVVKFETLDMEMLEMTKLSKILQRFAKKATNESKALAQTVLDNAAVASAKKKADAIAGKVASPQTIDSPGSATRKDLVTGTKRIREGETASQPAPKKVARVASKPLAVQNAERRKALEASRALKDGIKSSTVVTAASTGAKGKVAVVAPPKSAVFSSLLSASKKPGTSLAARAAAAASAKEKTPSTNTTTNISQAKDSIKRDSPPRSSNITVPLAKTGASSFLGLLADIEKKPEKTVKKESDIPNETPEERVKRLRKEERRKLRVTWKSDAELVETRLFTHDPSEEVGHNDSQMRDAGDSGREGEMLKLHQGMNDIDEEEDEDSFDDFEPFTPPSEIDFSEMVGDNPDLNPSLINPIKVGGPVIPTSPSSELQNKHELEAVMATYASKADRPPTPKEPDDDEGDFEPAEPEIPFGEPNEKVRTREKEYLDHQQRSRSGNGKLAPGNPQVQSGEIGTDLQLFFQRHSQQNQPNQPTPPPGGAHANPALLATVQQIKQQLTGQPPQPQYQQQVQNTAPVVGFDLAAFLATMQQQPVQPQSQAPALPIGFSGLTSSFAPPPDDPSRKHARNDSNDYDDSTRKGGNKKKKAGFSGDQSRPYNYKTMICTFWEQGKCLKGDKCTYLHGNE</sequence>
<dbReference type="Proteomes" id="UP001358417">
    <property type="component" value="Unassembled WGS sequence"/>
</dbReference>
<evidence type="ECO:0000313" key="7">
    <source>
        <dbReference type="EMBL" id="KAK5043642.1"/>
    </source>
</evidence>
<feature type="region of interest" description="Disordered" evidence="5">
    <location>
        <begin position="202"/>
        <end position="239"/>
    </location>
</feature>
<feature type="domain" description="C3H1-type" evidence="6">
    <location>
        <begin position="625"/>
        <end position="652"/>
    </location>
</feature>
<dbReference type="GO" id="GO:0008270">
    <property type="term" value="F:zinc ion binding"/>
    <property type="evidence" value="ECO:0007669"/>
    <property type="project" value="UniProtKB-KW"/>
</dbReference>
<dbReference type="InterPro" id="IPR036855">
    <property type="entry name" value="Znf_CCCH_sf"/>
</dbReference>
<feature type="region of interest" description="Disordered" evidence="5">
    <location>
        <begin position="343"/>
        <end position="537"/>
    </location>
</feature>
<feature type="compositionally biased region" description="Basic and acidic residues" evidence="5">
    <location>
        <begin position="587"/>
        <end position="605"/>
    </location>
</feature>
<evidence type="ECO:0000313" key="8">
    <source>
        <dbReference type="Proteomes" id="UP001358417"/>
    </source>
</evidence>
<dbReference type="SMART" id="SM00356">
    <property type="entry name" value="ZnF_C3H1"/>
    <property type="match status" value="1"/>
</dbReference>
<feature type="zinc finger region" description="C3H1-type" evidence="4">
    <location>
        <begin position="625"/>
        <end position="652"/>
    </location>
</feature>
<evidence type="ECO:0000256" key="1">
    <source>
        <dbReference type="ARBA" id="ARBA00022723"/>
    </source>
</evidence>
<feature type="compositionally biased region" description="Basic and acidic residues" evidence="5">
    <location>
        <begin position="415"/>
        <end position="424"/>
    </location>
</feature>
<dbReference type="Pfam" id="PF18345">
    <property type="entry name" value="zf_CCCH_4"/>
    <property type="match status" value="1"/>
</dbReference>
<feature type="compositionally biased region" description="Low complexity" evidence="5">
    <location>
        <begin position="562"/>
        <end position="571"/>
    </location>
</feature>
<keyword evidence="1 4" id="KW-0479">Metal-binding</keyword>
<dbReference type="InterPro" id="IPR000571">
    <property type="entry name" value="Znf_CCCH"/>
</dbReference>
<dbReference type="PROSITE" id="PS50103">
    <property type="entry name" value="ZF_C3H1"/>
    <property type="match status" value="1"/>
</dbReference>
<keyword evidence="3 4" id="KW-0862">Zinc</keyword>
<dbReference type="RefSeq" id="XP_064700025.1">
    <property type="nucleotide sequence ID" value="XM_064854889.1"/>
</dbReference>
<gene>
    <name evidence="7" type="ORF">LTR84_011356</name>
</gene>
<feature type="compositionally biased region" description="Acidic residues" evidence="5">
    <location>
        <begin position="343"/>
        <end position="356"/>
    </location>
</feature>
<organism evidence="7 8">
    <name type="scientific">Exophiala bonariae</name>
    <dbReference type="NCBI Taxonomy" id="1690606"/>
    <lineage>
        <taxon>Eukaryota</taxon>
        <taxon>Fungi</taxon>
        <taxon>Dikarya</taxon>
        <taxon>Ascomycota</taxon>
        <taxon>Pezizomycotina</taxon>
        <taxon>Eurotiomycetes</taxon>
        <taxon>Chaetothyriomycetidae</taxon>
        <taxon>Chaetothyriales</taxon>
        <taxon>Herpotrichiellaceae</taxon>
        <taxon>Exophiala</taxon>
    </lineage>
</organism>
<evidence type="ECO:0000259" key="6">
    <source>
        <dbReference type="PROSITE" id="PS50103"/>
    </source>
</evidence>
<feature type="compositionally biased region" description="Acidic residues" evidence="5">
    <location>
        <begin position="425"/>
        <end position="436"/>
    </location>
</feature>
<keyword evidence="8" id="KW-1185">Reference proteome</keyword>
<dbReference type="SUPFAM" id="SSF90229">
    <property type="entry name" value="CCCH zinc finger"/>
    <property type="match status" value="1"/>
</dbReference>
<feature type="compositionally biased region" description="Low complexity" evidence="5">
    <location>
        <begin position="523"/>
        <end position="537"/>
    </location>
</feature>
<evidence type="ECO:0000256" key="5">
    <source>
        <dbReference type="SAM" id="MobiDB-lite"/>
    </source>
</evidence>
<reference evidence="7 8" key="1">
    <citation type="submission" date="2023-08" db="EMBL/GenBank/DDBJ databases">
        <title>Black Yeasts Isolated from many extreme environments.</title>
        <authorList>
            <person name="Coleine C."/>
            <person name="Stajich J.E."/>
            <person name="Selbmann L."/>
        </authorList>
    </citation>
    <scope>NUCLEOTIDE SEQUENCE [LARGE SCALE GENOMIC DNA]</scope>
    <source>
        <strain evidence="7 8">CCFEE 5792</strain>
    </source>
</reference>
<keyword evidence="2 4" id="KW-0863">Zinc-finger</keyword>
<dbReference type="EMBL" id="JAVRRD010000054">
    <property type="protein sequence ID" value="KAK5043642.1"/>
    <property type="molecule type" value="Genomic_DNA"/>
</dbReference>
<feature type="region of interest" description="Disordered" evidence="5">
    <location>
        <begin position="310"/>
        <end position="331"/>
    </location>
</feature>